<dbReference type="STRING" id="526729.SAMN04324258_1610"/>
<dbReference type="InterPro" id="IPR001647">
    <property type="entry name" value="HTH_TetR"/>
</dbReference>
<dbReference type="Pfam" id="PF00440">
    <property type="entry name" value="TetR_N"/>
    <property type="match status" value="1"/>
</dbReference>
<dbReference type="Gene3D" id="1.10.357.10">
    <property type="entry name" value="Tetracycline Repressor, domain 2"/>
    <property type="match status" value="1"/>
</dbReference>
<dbReference type="Proteomes" id="UP000189777">
    <property type="component" value="Unassembled WGS sequence"/>
</dbReference>
<keyword evidence="1 2" id="KW-0238">DNA-binding</keyword>
<dbReference type="GO" id="GO:0006355">
    <property type="term" value="P:regulation of DNA-templated transcription"/>
    <property type="evidence" value="ECO:0007669"/>
    <property type="project" value="UniProtKB-ARBA"/>
</dbReference>
<keyword evidence="5" id="KW-1185">Reference proteome</keyword>
<feature type="domain" description="HTH tetR-type" evidence="3">
    <location>
        <begin position="7"/>
        <end position="67"/>
    </location>
</feature>
<evidence type="ECO:0000256" key="2">
    <source>
        <dbReference type="PROSITE-ProRule" id="PRU00335"/>
    </source>
</evidence>
<reference evidence="4 5" key="1">
    <citation type="submission" date="2017-02" db="EMBL/GenBank/DDBJ databases">
        <authorList>
            <person name="Peterson S.W."/>
        </authorList>
    </citation>
    <scope>NUCLEOTIDE SEQUENCE [LARGE SCALE GENOMIC DNA]</scope>
    <source>
        <strain evidence="4 5">DSM 21481</strain>
    </source>
</reference>
<sequence length="228" mass="24367">MPRPLVPDRRARILDAARSLILERGWPRTTVADVAARAGIGKGAVYLELPDKAAILDAVLRRSTRDLTAAVHRRVVEAAGLVDLPAVYRFGMDALLADPLMRALTVGDETLLGDHVRDVAAGEGRYAARLAWLAEYVARLQDAGVVDPSVPTEAVVRVLGVFSVGLVHAPGTIGTTSDDELRDAVALFADLVGRGLAADRPADPEAARRAQLGLLARLDHQLDLLEEP</sequence>
<evidence type="ECO:0000313" key="5">
    <source>
        <dbReference type="Proteomes" id="UP000189777"/>
    </source>
</evidence>
<proteinExistence type="predicted"/>
<dbReference type="EMBL" id="FUZQ01000002">
    <property type="protein sequence ID" value="SKC53454.1"/>
    <property type="molecule type" value="Genomic_DNA"/>
</dbReference>
<protein>
    <submittedName>
        <fullName evidence="4">Transcriptional regulator, TetR family</fullName>
    </submittedName>
</protein>
<evidence type="ECO:0000256" key="1">
    <source>
        <dbReference type="ARBA" id="ARBA00023125"/>
    </source>
</evidence>
<organism evidence="4 5">
    <name type="scientific">Krasilnikoviella flava</name>
    <dbReference type="NCBI Taxonomy" id="526729"/>
    <lineage>
        <taxon>Bacteria</taxon>
        <taxon>Bacillati</taxon>
        <taxon>Actinomycetota</taxon>
        <taxon>Actinomycetes</taxon>
        <taxon>Micrococcales</taxon>
        <taxon>Promicromonosporaceae</taxon>
        <taxon>Krasilnikoviella</taxon>
    </lineage>
</organism>
<dbReference type="PANTHER" id="PTHR30055">
    <property type="entry name" value="HTH-TYPE TRANSCRIPTIONAL REGULATOR RUTR"/>
    <property type="match status" value="1"/>
</dbReference>
<dbReference type="PROSITE" id="PS50977">
    <property type="entry name" value="HTH_TETR_2"/>
    <property type="match status" value="1"/>
</dbReference>
<dbReference type="RefSeq" id="WP_079573153.1">
    <property type="nucleotide sequence ID" value="NZ_FUZQ01000002.1"/>
</dbReference>
<dbReference type="OrthoDB" id="3682047at2"/>
<dbReference type="AlphaFoldDB" id="A0A1T5JQ15"/>
<dbReference type="SUPFAM" id="SSF46689">
    <property type="entry name" value="Homeodomain-like"/>
    <property type="match status" value="1"/>
</dbReference>
<evidence type="ECO:0000259" key="3">
    <source>
        <dbReference type="PROSITE" id="PS50977"/>
    </source>
</evidence>
<gene>
    <name evidence="4" type="ORF">SAMN04324258_1610</name>
</gene>
<evidence type="ECO:0000313" key="4">
    <source>
        <dbReference type="EMBL" id="SKC53454.1"/>
    </source>
</evidence>
<dbReference type="InterPro" id="IPR050109">
    <property type="entry name" value="HTH-type_TetR-like_transc_reg"/>
</dbReference>
<feature type="DNA-binding region" description="H-T-H motif" evidence="2">
    <location>
        <begin position="30"/>
        <end position="49"/>
    </location>
</feature>
<dbReference type="InterPro" id="IPR009057">
    <property type="entry name" value="Homeodomain-like_sf"/>
</dbReference>
<dbReference type="PRINTS" id="PR00455">
    <property type="entry name" value="HTHTETR"/>
</dbReference>
<accession>A0A1T5JQ15</accession>
<name>A0A1T5JQ15_9MICO</name>
<dbReference type="GO" id="GO:0003677">
    <property type="term" value="F:DNA binding"/>
    <property type="evidence" value="ECO:0007669"/>
    <property type="project" value="UniProtKB-UniRule"/>
</dbReference>